<dbReference type="RefSeq" id="WP_139599464.1">
    <property type="nucleotide sequence ID" value="NZ_VDDC01000041.1"/>
</dbReference>
<evidence type="ECO:0000313" key="6">
    <source>
        <dbReference type="EMBL" id="TNH38006.1"/>
    </source>
</evidence>
<protein>
    <submittedName>
        <fullName evidence="6">LacI family DNA-binding transcriptional regulator</fullName>
    </submittedName>
</protein>
<dbReference type="AlphaFoldDB" id="A0A5C4R252"/>
<dbReference type="InterPro" id="IPR010982">
    <property type="entry name" value="Lambda_DNA-bd_dom_sf"/>
</dbReference>
<keyword evidence="7" id="KW-1185">Reference proteome</keyword>
<dbReference type="Gene3D" id="3.40.50.2300">
    <property type="match status" value="2"/>
</dbReference>
<gene>
    <name evidence="6" type="ORF">FHD67_17320</name>
</gene>
<dbReference type="Proteomes" id="UP000304880">
    <property type="component" value="Unassembled WGS sequence"/>
</dbReference>
<dbReference type="InterPro" id="IPR028082">
    <property type="entry name" value="Peripla_BP_I"/>
</dbReference>
<reference evidence="6 7" key="1">
    <citation type="submission" date="2019-06" db="EMBL/GenBank/DDBJ databases">
        <authorList>
            <person name="Li J."/>
        </authorList>
    </citation>
    <scope>NUCLEOTIDE SEQUENCE [LARGE SCALE GENOMIC DNA]</scope>
    <source>
        <strain evidence="6 7">CGMCC 1.8012</strain>
    </source>
</reference>
<evidence type="ECO:0000256" key="2">
    <source>
        <dbReference type="ARBA" id="ARBA00023125"/>
    </source>
</evidence>
<dbReference type="GO" id="GO:0003700">
    <property type="term" value="F:DNA-binding transcription factor activity"/>
    <property type="evidence" value="ECO:0007669"/>
    <property type="project" value="TreeGrafter"/>
</dbReference>
<dbReference type="CDD" id="cd01392">
    <property type="entry name" value="HTH_LacI"/>
    <property type="match status" value="1"/>
</dbReference>
<dbReference type="SMART" id="SM00354">
    <property type="entry name" value="HTH_LACI"/>
    <property type="match status" value="1"/>
</dbReference>
<dbReference type="CDD" id="cd06273">
    <property type="entry name" value="PBP1_LacI-like"/>
    <property type="match status" value="1"/>
</dbReference>
<name>A0A5C4R252_9RHOB</name>
<keyword evidence="2 6" id="KW-0238">DNA-binding</keyword>
<keyword evidence="3" id="KW-0804">Transcription</keyword>
<sequence length="352" mass="37786">MDKQIDQSTTNPQASRKSTGLRQVAAVAGVSTATVSRVLNNPESVSEGLRTRVLMVIDQLGWVPNAAARALSSNRTGAIGAIFPALGVGDFARAIDAMQDALAARNYLLLLARSRYDAALELVQARKLVERGVDGLILVGSTRSQDYEQFLRRLSIPYINSFVFDADSAIPCVGPDNARAMAEMVDYLVSLGHRRFGMIAQTNRNNDRAAARRDGVRDALARYGLAIPPQAMVEGEWSIAEGRKLLRQVLATSPRPTAIICGNALLAIGAVLEAAEMHIVLPRDLSIVGYDDTELMSELPQPITTVRVASDRVGKLAADLIVDMLEGQTSVSGARIPSEIVVRSTTGPAPQD</sequence>
<evidence type="ECO:0000256" key="4">
    <source>
        <dbReference type="SAM" id="MobiDB-lite"/>
    </source>
</evidence>
<dbReference type="GO" id="GO:0000976">
    <property type="term" value="F:transcription cis-regulatory region binding"/>
    <property type="evidence" value="ECO:0007669"/>
    <property type="project" value="TreeGrafter"/>
</dbReference>
<evidence type="ECO:0000256" key="3">
    <source>
        <dbReference type="ARBA" id="ARBA00023163"/>
    </source>
</evidence>
<feature type="region of interest" description="Disordered" evidence="4">
    <location>
        <begin position="1"/>
        <end position="21"/>
    </location>
</feature>
<dbReference type="PANTHER" id="PTHR30146:SF138">
    <property type="entry name" value="TRANSCRIPTIONAL REGULATORY PROTEIN"/>
    <property type="match status" value="1"/>
</dbReference>
<dbReference type="Pfam" id="PF13377">
    <property type="entry name" value="Peripla_BP_3"/>
    <property type="match status" value="1"/>
</dbReference>
<keyword evidence="1" id="KW-0805">Transcription regulation</keyword>
<dbReference type="InterPro" id="IPR046335">
    <property type="entry name" value="LacI/GalR-like_sensor"/>
</dbReference>
<dbReference type="InterPro" id="IPR000843">
    <property type="entry name" value="HTH_LacI"/>
</dbReference>
<proteinExistence type="predicted"/>
<dbReference type="SUPFAM" id="SSF53822">
    <property type="entry name" value="Periplasmic binding protein-like I"/>
    <property type="match status" value="1"/>
</dbReference>
<feature type="domain" description="HTH lacI-type" evidence="5">
    <location>
        <begin position="19"/>
        <end position="73"/>
    </location>
</feature>
<evidence type="ECO:0000256" key="1">
    <source>
        <dbReference type="ARBA" id="ARBA00023015"/>
    </source>
</evidence>
<comment type="caution">
    <text evidence="6">The sequence shown here is derived from an EMBL/GenBank/DDBJ whole genome shotgun (WGS) entry which is preliminary data.</text>
</comment>
<dbReference type="SUPFAM" id="SSF47413">
    <property type="entry name" value="lambda repressor-like DNA-binding domains"/>
    <property type="match status" value="1"/>
</dbReference>
<dbReference type="PROSITE" id="PS50932">
    <property type="entry name" value="HTH_LACI_2"/>
    <property type="match status" value="1"/>
</dbReference>
<accession>A0A5C4R252</accession>
<dbReference type="EMBL" id="VDDC01000041">
    <property type="protein sequence ID" value="TNH38006.1"/>
    <property type="molecule type" value="Genomic_DNA"/>
</dbReference>
<evidence type="ECO:0000313" key="7">
    <source>
        <dbReference type="Proteomes" id="UP000304880"/>
    </source>
</evidence>
<dbReference type="Pfam" id="PF00356">
    <property type="entry name" value="LacI"/>
    <property type="match status" value="1"/>
</dbReference>
<organism evidence="6 7">
    <name type="scientific">Paracoccus haeundaensis</name>
    <dbReference type="NCBI Taxonomy" id="225362"/>
    <lineage>
        <taxon>Bacteria</taxon>
        <taxon>Pseudomonadati</taxon>
        <taxon>Pseudomonadota</taxon>
        <taxon>Alphaproteobacteria</taxon>
        <taxon>Rhodobacterales</taxon>
        <taxon>Paracoccaceae</taxon>
        <taxon>Paracoccus</taxon>
    </lineage>
</organism>
<dbReference type="PANTHER" id="PTHR30146">
    <property type="entry name" value="LACI-RELATED TRANSCRIPTIONAL REPRESSOR"/>
    <property type="match status" value="1"/>
</dbReference>
<dbReference type="Gene3D" id="1.10.260.40">
    <property type="entry name" value="lambda repressor-like DNA-binding domains"/>
    <property type="match status" value="1"/>
</dbReference>
<evidence type="ECO:0000259" key="5">
    <source>
        <dbReference type="PROSITE" id="PS50932"/>
    </source>
</evidence>